<keyword evidence="2" id="KW-0349">Heme</keyword>
<evidence type="ECO:0000259" key="8">
    <source>
        <dbReference type="SMART" id="SM00887"/>
    </source>
</evidence>
<keyword evidence="10" id="KW-1185">Reference proteome</keyword>
<evidence type="ECO:0000256" key="6">
    <source>
        <dbReference type="SAM" id="MobiDB-lite"/>
    </source>
</evidence>
<dbReference type="Pfam" id="PF09459">
    <property type="entry name" value="EB_dh"/>
    <property type="match status" value="1"/>
</dbReference>
<evidence type="ECO:0000313" key="9">
    <source>
        <dbReference type="EMBL" id="BBB28078.1"/>
    </source>
</evidence>
<feature type="compositionally biased region" description="Basic and acidic residues" evidence="6">
    <location>
        <begin position="204"/>
        <end position="219"/>
    </location>
</feature>
<accession>A0A7R6PRB0</accession>
<evidence type="ECO:0000256" key="7">
    <source>
        <dbReference type="SAM" id="SignalP"/>
    </source>
</evidence>
<dbReference type="RefSeq" id="WP_201348814.1">
    <property type="nucleotide sequence ID" value="NZ_AP014546.1"/>
</dbReference>
<evidence type="ECO:0000256" key="1">
    <source>
        <dbReference type="ARBA" id="ARBA00022448"/>
    </source>
</evidence>
<protein>
    <recommendedName>
        <fullName evidence="8">Cytochrome c-552/DMSO reductase-like haem-binding domain-containing protein</fullName>
    </recommendedName>
</protein>
<feature type="chain" id="PRO_5032655462" description="Cytochrome c-552/DMSO reductase-like haem-binding domain-containing protein" evidence="7">
    <location>
        <begin position="23"/>
        <end position="349"/>
    </location>
</feature>
<reference evidence="9 10" key="1">
    <citation type="journal article" date="2008" name="Int. J. Syst. Evol. Microbiol.">
        <title>Neptunomonas japonica sp. nov., an Osedax japonicus symbiont-like bacterium isolated from sediment adjacent to sperm whale carcasses off Kagoshima, Japan.</title>
        <authorList>
            <person name="Miyazaki M."/>
            <person name="Nogi Y."/>
            <person name="Fujiwara Y."/>
            <person name="Kawato M."/>
            <person name="Kubokawa K."/>
            <person name="Horikoshi K."/>
        </authorList>
    </citation>
    <scope>NUCLEOTIDE SEQUENCE [LARGE SCALE GENOMIC DNA]</scope>
    <source>
        <strain evidence="9 10">JAMM 1380</strain>
    </source>
</reference>
<dbReference type="KEGG" id="njp:NEJAP_0119"/>
<dbReference type="InterPro" id="IPR019020">
    <property type="entry name" value="Cyt-c552/DMSO_Rdtase_haem-bd"/>
</dbReference>
<evidence type="ECO:0000256" key="4">
    <source>
        <dbReference type="ARBA" id="ARBA00022982"/>
    </source>
</evidence>
<feature type="region of interest" description="Disordered" evidence="6">
    <location>
        <begin position="203"/>
        <end position="230"/>
    </location>
</feature>
<sequence length="349" mass="39562">MKKIAVFWCIASVGFVPHVAQAAKNTLESIRIDHPVVIDGLQETFWNQAAPLTVSLNELPYEPSNGYAGMKEVEVDMRSAYDAENIYFLIRWEDPTMSLERFPWVKQKDGSWKQLMKKDQTGHDNTFYEDKFALFWNIHSKGFVKKGCDKSCHVAEDGEIDGVKDTSSGRHYTANAGETIDMWHWKGARSNPVGQIDDQYMNSDRQENKGWGRHSDDKTGGGYANNRNAEKTAPAWMNPVPSEESRYWVMDATKVPFLDRFKPGDVVGGIVANPSTGSRGDISALGVWENGVWTLEVKRKLVTEHENSATQDIQFSDLGKKYYFGVTVFDNSQTNHLYHKKSLKLTFSK</sequence>
<keyword evidence="5" id="KW-0408">Iron</keyword>
<dbReference type="GO" id="GO:0046872">
    <property type="term" value="F:metal ion binding"/>
    <property type="evidence" value="ECO:0007669"/>
    <property type="project" value="UniProtKB-KW"/>
</dbReference>
<proteinExistence type="predicted"/>
<dbReference type="EMBL" id="AP014546">
    <property type="protein sequence ID" value="BBB28078.1"/>
    <property type="molecule type" value="Genomic_DNA"/>
</dbReference>
<dbReference type="Gene3D" id="2.60.40.1190">
    <property type="match status" value="1"/>
</dbReference>
<dbReference type="SUPFAM" id="SSF49344">
    <property type="entry name" value="CBD9-like"/>
    <property type="match status" value="1"/>
</dbReference>
<keyword evidence="1" id="KW-0813">Transport</keyword>
<keyword evidence="4" id="KW-0249">Electron transport</keyword>
<keyword evidence="7" id="KW-0732">Signal</keyword>
<organism evidence="9 10">
    <name type="scientific">Neptunomonas japonica JAMM 1380</name>
    <dbReference type="NCBI Taxonomy" id="1441457"/>
    <lineage>
        <taxon>Bacteria</taxon>
        <taxon>Pseudomonadati</taxon>
        <taxon>Pseudomonadota</taxon>
        <taxon>Gammaproteobacteria</taxon>
        <taxon>Oceanospirillales</taxon>
        <taxon>Oceanospirillaceae</taxon>
        <taxon>Neptunomonas</taxon>
    </lineage>
</organism>
<dbReference type="SMART" id="SM00887">
    <property type="entry name" value="EB_dh"/>
    <property type="match status" value="1"/>
</dbReference>
<evidence type="ECO:0000256" key="3">
    <source>
        <dbReference type="ARBA" id="ARBA00022723"/>
    </source>
</evidence>
<name>A0A7R6PRB0_9GAMM</name>
<evidence type="ECO:0000256" key="2">
    <source>
        <dbReference type="ARBA" id="ARBA00022617"/>
    </source>
</evidence>
<evidence type="ECO:0000313" key="10">
    <source>
        <dbReference type="Proteomes" id="UP000595332"/>
    </source>
</evidence>
<dbReference type="AlphaFoldDB" id="A0A7R6PRB0"/>
<dbReference type="CDD" id="cd09625">
    <property type="entry name" value="DOMON_like_cytochrome"/>
    <property type="match status" value="1"/>
</dbReference>
<evidence type="ECO:0000256" key="5">
    <source>
        <dbReference type="ARBA" id="ARBA00023004"/>
    </source>
</evidence>
<dbReference type="Proteomes" id="UP000595332">
    <property type="component" value="Chromosome"/>
</dbReference>
<feature type="domain" description="Cytochrome c-552/DMSO reductase-like haem-binding" evidence="8">
    <location>
        <begin position="43"/>
        <end position="341"/>
    </location>
</feature>
<gene>
    <name evidence="9" type="ORF">NEJAP_0119</name>
</gene>
<feature type="signal peptide" evidence="7">
    <location>
        <begin position="1"/>
        <end position="22"/>
    </location>
</feature>
<keyword evidence="3" id="KW-0479">Metal-binding</keyword>
<dbReference type="GO" id="GO:0020037">
    <property type="term" value="F:heme binding"/>
    <property type="evidence" value="ECO:0007669"/>
    <property type="project" value="InterPro"/>
</dbReference>